<feature type="compositionally biased region" description="Basic and acidic residues" evidence="13">
    <location>
        <begin position="194"/>
        <end position="206"/>
    </location>
</feature>
<feature type="compositionally biased region" description="Polar residues" evidence="13">
    <location>
        <begin position="437"/>
        <end position="446"/>
    </location>
</feature>
<keyword evidence="6 12" id="KW-0808">Transferase</keyword>
<dbReference type="Pfam" id="PF08123">
    <property type="entry name" value="DOT1"/>
    <property type="match status" value="1"/>
</dbReference>
<comment type="catalytic activity">
    <reaction evidence="11 12">
        <text>L-lysyl(79)-[histone H3] + 3 S-adenosyl-L-methionine = N(6),N(6),N(6)-trimethyl-L-lysyl(79)-[histone H3] + 3 S-adenosyl-L-homocysteine + 3 H(+)</text>
        <dbReference type="Rhea" id="RHEA:60328"/>
        <dbReference type="Rhea" id="RHEA-COMP:15549"/>
        <dbReference type="Rhea" id="RHEA-COMP:15552"/>
        <dbReference type="ChEBI" id="CHEBI:15378"/>
        <dbReference type="ChEBI" id="CHEBI:29969"/>
        <dbReference type="ChEBI" id="CHEBI:57856"/>
        <dbReference type="ChEBI" id="CHEBI:59789"/>
        <dbReference type="ChEBI" id="CHEBI:61961"/>
        <dbReference type="EC" id="2.1.1.360"/>
    </reaction>
</comment>
<dbReference type="PANTHER" id="PTHR47349">
    <property type="entry name" value="CHROMOSOME 8, WHOLE GENOME SHOTGUN SEQUENCE"/>
    <property type="match status" value="1"/>
</dbReference>
<dbReference type="GO" id="GO:0032259">
    <property type="term" value="P:methylation"/>
    <property type="evidence" value="ECO:0007669"/>
    <property type="project" value="UniProtKB-KW"/>
</dbReference>
<evidence type="ECO:0000256" key="11">
    <source>
        <dbReference type="ARBA" id="ARBA00047770"/>
    </source>
</evidence>
<dbReference type="InterPro" id="IPR029063">
    <property type="entry name" value="SAM-dependent_MTases_sf"/>
</dbReference>
<evidence type="ECO:0000256" key="3">
    <source>
        <dbReference type="ARBA" id="ARBA00012190"/>
    </source>
</evidence>
<comment type="activity regulation">
    <text evidence="12">Ubiquitination of histone H2B to form H2BK123ub1 is required for efficient DOT1 methyltransferase activity on histone H3.</text>
</comment>
<keyword evidence="7 12" id="KW-0949">S-adenosyl-L-methionine</keyword>
<dbReference type="InterPro" id="IPR058933">
    <property type="entry name" value="YMC020W-like_ab_hydrolase"/>
</dbReference>
<feature type="compositionally biased region" description="Polar residues" evidence="13">
    <location>
        <begin position="332"/>
        <end position="356"/>
    </location>
</feature>
<feature type="region of interest" description="Disordered" evidence="13">
    <location>
        <begin position="101"/>
        <end position="133"/>
    </location>
</feature>
<comment type="subcellular location">
    <subcellularLocation>
        <location evidence="2 12">Nucleus</location>
    </subcellularLocation>
</comment>
<dbReference type="InterPro" id="IPR058934">
    <property type="entry name" value="YMC020W-like"/>
</dbReference>
<keyword evidence="9 12" id="KW-0539">Nucleus</keyword>
<evidence type="ECO:0000256" key="8">
    <source>
        <dbReference type="ARBA" id="ARBA00022853"/>
    </source>
</evidence>
<dbReference type="InterPro" id="IPR025789">
    <property type="entry name" value="DOT1_dom"/>
</dbReference>
<dbReference type="EMBL" id="FWEW01002370">
    <property type="protein sequence ID" value="SLM38300.1"/>
    <property type="molecule type" value="Genomic_DNA"/>
</dbReference>
<feature type="compositionally biased region" description="Basic and acidic residues" evidence="13">
    <location>
        <begin position="424"/>
        <end position="436"/>
    </location>
</feature>
<evidence type="ECO:0000256" key="9">
    <source>
        <dbReference type="ARBA" id="ARBA00023242"/>
    </source>
</evidence>
<feature type="compositionally biased region" description="Low complexity" evidence="13">
    <location>
        <begin position="357"/>
        <end position="368"/>
    </location>
</feature>
<dbReference type="Gene3D" id="3.40.50.150">
    <property type="entry name" value="Vaccinia Virus protein VP39"/>
    <property type="match status" value="1"/>
</dbReference>
<sequence>MGPRKRVKPNPKADAVHSEELPEVAVKVPLPHESEGSKELEPPVESLEKPDNAAEARVSNGAFSTPRSASSWYGGTWPRLPKAAPVTDIARESILAARNAASDLVSSPRALRTPAGSLQSPSIYRARGLGGSSRSLPLAATITKLNITSGVPASLNGASNVPAPAEENKKVNNAGDPLSEGHTGQPKTNLDLGADPKQEEERESQTKEQQTVDSNTSAERWQAEESAGWLGWFSRSANSEDRNLKAPQSSGDNGKAGDADRPNVQDAASSDLPELREDYNPEQRRNSDPNPRATNAPKEQQPWSWLGLWSSPSSGPQGSTPTPATYGIDNPTILTPTANAEPQGPKQQTGKQNVPETSSTPSTTQRSSGWTFWSRETTKSAGDLSLGAEHTGKLAVAGAPSQTHPENAVIRGLELIPSTLNKSGKGDRPQSLEIVKDNNSSQGAQATSILSTASLEVAKPSKAGSTSSPTTVPNLLLPPFKRTYRVLESPSFLQQLGRLLNYNKLPKQMQVTLVRDPPRIKKALAIGVHGYFPAPLIRTVLGQPTGTSIRFANSAANAIQQWAQDHGYSCEVEKVALEGEGRIAERINLLWKLMLNWIEEIRKADFVMFACHSQGVPVTMMLVAKLIAFGCVNAARIGVCAMAGVNLGPFVDYKSRWISGSAGELFEFAKPDSTVSRDYEVALDTALRFGVRIVYVGSIDDQLVSLESSTFGPISHPNIYRAVFVDGRVHAPDFLTHLVGFALKLRNLGISDHGLIRELSTPLAGSLYGGEGHSRIYDDKAVYYLAVEHALETSSIGEVPLQTKRETSPSPPNPYILPFAMRGILEEDYVRTELSDETNELLKQFDEWKPSNKALRDVKFRLEGRFVPTPQRPKTDNVRPSQGLKRTEPTSTSLKPRRQDSRKRILPAQQRFDTSSDDSGSDASLRASRKRVKTSAETEPDLKRQVRCQKAFSEVDDTAFPMVHAADIASVDMSSKFIAAFGEPMGCAEIELQYPSASHRERYQLVSPRENDDFRPLEDIREVIESVALNYLPPAESEKLIDDSTGYPRRLKRAIQRQSESDFREVITEWNDTLTKLRRDGIIGRILDSRHSLDLPLIERVLTQTYSRTVSPRVGTLRQYENGTDNVYGELLPRFVSKIFNDTNMKSDHIFVDLGSGVGNVVLQAALEIGCESWGCEMMDNACDLAELQEKEFKARCRLWGLAAGDIHLERGDFLKSAAMGSVLQKADVVLVNNQAFTPELNNGLINLFLDLKEGCQIVSLKSFVPHGHKITSRNLNSPVNLLEVETKRYWSDSVSWTDAAGSYFVARKDSSKLRSFVDKNSI</sequence>
<dbReference type="Proteomes" id="UP000192927">
    <property type="component" value="Unassembled WGS sequence"/>
</dbReference>
<name>A0A1W5D5M3_9LECA</name>
<dbReference type="SUPFAM" id="SSF53335">
    <property type="entry name" value="S-adenosyl-L-methionine-dependent methyltransferases"/>
    <property type="match status" value="1"/>
</dbReference>
<feature type="compositionally biased region" description="Low complexity" evidence="13">
    <location>
        <begin position="300"/>
        <end position="319"/>
    </location>
</feature>
<dbReference type="FunFam" id="3.40.50.150:FF:000033">
    <property type="entry name" value="Histone-lysine N-methyltransferase, H3 lysine-79 specific"/>
    <property type="match status" value="1"/>
</dbReference>
<evidence type="ECO:0000256" key="1">
    <source>
        <dbReference type="ARBA" id="ARBA00003482"/>
    </source>
</evidence>
<accession>A0A1W5D5M3</accession>
<dbReference type="PANTHER" id="PTHR47349:SF1">
    <property type="entry name" value="AER328WP"/>
    <property type="match status" value="1"/>
</dbReference>
<keyword evidence="8 12" id="KW-0156">Chromatin regulator</keyword>
<dbReference type="Pfam" id="PF26147">
    <property type="entry name" value="AB_HYDROLASE_YMC0-YMC35"/>
    <property type="match status" value="1"/>
</dbReference>
<reference evidence="16" key="1">
    <citation type="submission" date="2017-03" db="EMBL/GenBank/DDBJ databases">
        <authorList>
            <person name="Sharma R."/>
            <person name="Thines M."/>
        </authorList>
    </citation>
    <scope>NUCLEOTIDE SEQUENCE [LARGE SCALE GENOMIC DNA]</scope>
</reference>
<keyword evidence="16" id="KW-1185">Reference proteome</keyword>
<feature type="region of interest" description="Disordered" evidence="13">
    <location>
        <begin position="865"/>
        <end position="943"/>
    </location>
</feature>
<dbReference type="CDD" id="cd02440">
    <property type="entry name" value="AdoMet_MTases"/>
    <property type="match status" value="1"/>
</dbReference>
<evidence type="ECO:0000256" key="7">
    <source>
        <dbReference type="ARBA" id="ARBA00022691"/>
    </source>
</evidence>
<feature type="domain" description="DOT1" evidence="14">
    <location>
        <begin position="1001"/>
        <end position="1322"/>
    </location>
</feature>
<evidence type="ECO:0000256" key="4">
    <source>
        <dbReference type="ARBA" id="ARBA00020987"/>
    </source>
</evidence>
<dbReference type="Gene3D" id="1.10.260.170">
    <property type="match status" value="1"/>
</dbReference>
<keyword evidence="5 12" id="KW-0489">Methyltransferase</keyword>
<evidence type="ECO:0000256" key="10">
    <source>
        <dbReference type="ARBA" id="ARBA00029821"/>
    </source>
</evidence>
<feature type="region of interest" description="Disordered" evidence="13">
    <location>
        <begin position="239"/>
        <end position="372"/>
    </location>
</feature>
<evidence type="ECO:0000256" key="13">
    <source>
        <dbReference type="SAM" id="MobiDB-lite"/>
    </source>
</evidence>
<feature type="compositionally biased region" description="Polar residues" evidence="13">
    <location>
        <begin position="61"/>
        <end position="73"/>
    </location>
</feature>
<evidence type="ECO:0000256" key="6">
    <source>
        <dbReference type="ARBA" id="ARBA00022679"/>
    </source>
</evidence>
<evidence type="ECO:0000313" key="16">
    <source>
        <dbReference type="Proteomes" id="UP000192927"/>
    </source>
</evidence>
<dbReference type="EC" id="2.1.1.360" evidence="3 12"/>
<proteinExistence type="inferred from homology"/>
<dbReference type="PROSITE" id="PS51569">
    <property type="entry name" value="DOT1"/>
    <property type="match status" value="1"/>
</dbReference>
<comment type="miscellaneous">
    <text evidence="12">In contrast to other lysine histone methyltransferases, it does not contain a SET domain, suggesting the existence of another mechanism for methylation of lysine residues of histones.</text>
</comment>
<organism evidence="15 16">
    <name type="scientific">Lasallia pustulata</name>
    <dbReference type="NCBI Taxonomy" id="136370"/>
    <lineage>
        <taxon>Eukaryota</taxon>
        <taxon>Fungi</taxon>
        <taxon>Dikarya</taxon>
        <taxon>Ascomycota</taxon>
        <taxon>Pezizomycotina</taxon>
        <taxon>Lecanoromycetes</taxon>
        <taxon>OSLEUM clade</taxon>
        <taxon>Umbilicariomycetidae</taxon>
        <taxon>Umbilicariales</taxon>
        <taxon>Umbilicariaceae</taxon>
        <taxon>Lasallia</taxon>
    </lineage>
</organism>
<evidence type="ECO:0000256" key="5">
    <source>
        <dbReference type="ARBA" id="ARBA00022603"/>
    </source>
</evidence>
<feature type="region of interest" description="Disordered" evidence="13">
    <location>
        <begin position="1"/>
        <end position="77"/>
    </location>
</feature>
<feature type="compositionally biased region" description="Basic and acidic residues" evidence="13">
    <location>
        <begin position="30"/>
        <end position="54"/>
    </location>
</feature>
<evidence type="ECO:0000259" key="14">
    <source>
        <dbReference type="PROSITE" id="PS51569"/>
    </source>
</evidence>
<protein>
    <recommendedName>
        <fullName evidence="4 12">Histone-lysine N-methyltransferase, H3 lysine-79 specific</fullName>
        <ecNumber evidence="3 12">2.1.1.360</ecNumber>
    </recommendedName>
    <alternativeName>
        <fullName evidence="10 12">Histone H3-K79 methyltransferase</fullName>
    </alternativeName>
</protein>
<feature type="region of interest" description="Disordered" evidence="13">
    <location>
        <begin position="420"/>
        <end position="446"/>
    </location>
</feature>
<comment type="similarity">
    <text evidence="12">Belongs to the class I-like SAM-binding methyltransferase superfamily. DOT1 family.</text>
</comment>
<feature type="compositionally biased region" description="Polar residues" evidence="13">
    <location>
        <begin position="207"/>
        <end position="219"/>
    </location>
</feature>
<feature type="compositionally biased region" description="Basic and acidic residues" evidence="13">
    <location>
        <begin position="934"/>
        <end position="943"/>
    </location>
</feature>
<evidence type="ECO:0000256" key="2">
    <source>
        <dbReference type="ARBA" id="ARBA00004123"/>
    </source>
</evidence>
<evidence type="ECO:0000313" key="15">
    <source>
        <dbReference type="EMBL" id="SLM38300.1"/>
    </source>
</evidence>
<feature type="compositionally biased region" description="Polar residues" evidence="13">
    <location>
        <begin position="149"/>
        <end position="159"/>
    </location>
</feature>
<feature type="compositionally biased region" description="Basic and acidic residues" evidence="13">
    <location>
        <begin position="273"/>
        <end position="287"/>
    </location>
</feature>
<comment type="function">
    <text evidence="1 12">Histone methyltransferase that specifically trimethylates histone H3 to form H3K79me3. This methylation is required for telomere silencing and for the pachytene checkpoint during the meiotic cell cycle by allowing the recruitment of RAD9 to double strand breaks. Nucleosomes are preferred as substrate compared to free histone.</text>
</comment>
<feature type="region of interest" description="Disordered" evidence="13">
    <location>
        <begin position="149"/>
        <end position="224"/>
    </location>
</feature>
<evidence type="ECO:0000256" key="12">
    <source>
        <dbReference type="RuleBase" id="RU271113"/>
    </source>
</evidence>
<dbReference type="GO" id="GO:0140956">
    <property type="term" value="F:histone H3K79 trimethyltransferase activity"/>
    <property type="evidence" value="ECO:0007669"/>
    <property type="project" value="UniProtKB-EC"/>
</dbReference>
<dbReference type="GO" id="GO:0005634">
    <property type="term" value="C:nucleus"/>
    <property type="evidence" value="ECO:0007669"/>
    <property type="project" value="UniProtKB-SubCell"/>
</dbReference>